<sequence>MFIHRQPVGEEASKLAEVLGFKRNCEIAIQRLGHMLRLIRERVENIQTDILVLYEKAIATCEERNFTSSSDPSILTPILDAIYNKHHGG</sequence>
<gene>
    <name evidence="1" type="ORF">Taro_056327</name>
</gene>
<protein>
    <submittedName>
        <fullName evidence="1">Uncharacterized protein</fullName>
    </submittedName>
</protein>
<evidence type="ECO:0000313" key="1">
    <source>
        <dbReference type="EMBL" id="MQM23264.1"/>
    </source>
</evidence>
<accession>A0A843XTM0</accession>
<dbReference type="AlphaFoldDB" id="A0A843XTM0"/>
<keyword evidence="2" id="KW-1185">Reference proteome</keyword>
<proteinExistence type="predicted"/>
<dbReference type="EMBL" id="NMUH01015614">
    <property type="protein sequence ID" value="MQM23264.1"/>
    <property type="molecule type" value="Genomic_DNA"/>
</dbReference>
<comment type="caution">
    <text evidence="1">The sequence shown here is derived from an EMBL/GenBank/DDBJ whole genome shotgun (WGS) entry which is preliminary data.</text>
</comment>
<organism evidence="1 2">
    <name type="scientific">Colocasia esculenta</name>
    <name type="common">Wild taro</name>
    <name type="synonym">Arum esculentum</name>
    <dbReference type="NCBI Taxonomy" id="4460"/>
    <lineage>
        <taxon>Eukaryota</taxon>
        <taxon>Viridiplantae</taxon>
        <taxon>Streptophyta</taxon>
        <taxon>Embryophyta</taxon>
        <taxon>Tracheophyta</taxon>
        <taxon>Spermatophyta</taxon>
        <taxon>Magnoliopsida</taxon>
        <taxon>Liliopsida</taxon>
        <taxon>Araceae</taxon>
        <taxon>Aroideae</taxon>
        <taxon>Colocasieae</taxon>
        <taxon>Colocasia</taxon>
    </lineage>
</organism>
<name>A0A843XTM0_COLES</name>
<evidence type="ECO:0000313" key="2">
    <source>
        <dbReference type="Proteomes" id="UP000652761"/>
    </source>
</evidence>
<reference evidence="1" key="1">
    <citation type="submission" date="2017-07" db="EMBL/GenBank/DDBJ databases">
        <title>Taro Niue Genome Assembly and Annotation.</title>
        <authorList>
            <person name="Atibalentja N."/>
            <person name="Keating K."/>
            <person name="Fields C.J."/>
        </authorList>
    </citation>
    <scope>NUCLEOTIDE SEQUENCE</scope>
    <source>
        <strain evidence="1">Niue_2</strain>
        <tissue evidence="1">Leaf</tissue>
    </source>
</reference>
<dbReference type="Proteomes" id="UP000652761">
    <property type="component" value="Unassembled WGS sequence"/>
</dbReference>